<protein>
    <recommendedName>
        <fullName evidence="3">diaminopimelate epimerase</fullName>
        <ecNumber evidence="3">5.1.1.7</ecNumber>
    </recommendedName>
</protein>
<dbReference type="PANTHER" id="PTHR31689">
    <property type="entry name" value="DIAMINOPIMELATE EPIMERASE, CHLOROPLASTIC"/>
    <property type="match status" value="1"/>
</dbReference>
<evidence type="ECO:0000256" key="7">
    <source>
        <dbReference type="ARBA" id="ARBA00051712"/>
    </source>
</evidence>
<dbReference type="Pfam" id="PF01678">
    <property type="entry name" value="DAP_epimerase"/>
    <property type="match status" value="2"/>
</dbReference>
<comment type="similarity">
    <text evidence="2">Belongs to the diaminopimelate epimerase family.</text>
</comment>
<evidence type="ECO:0000256" key="4">
    <source>
        <dbReference type="ARBA" id="ARBA00022605"/>
    </source>
</evidence>
<dbReference type="InterPro" id="IPR018510">
    <property type="entry name" value="DAP_epimerase_AS"/>
</dbReference>
<evidence type="ECO:0000256" key="5">
    <source>
        <dbReference type="ARBA" id="ARBA00023154"/>
    </source>
</evidence>
<dbReference type="Gene3D" id="3.10.310.10">
    <property type="entry name" value="Diaminopimelate Epimerase, Chain A, domain 1"/>
    <property type="match status" value="2"/>
</dbReference>
<gene>
    <name evidence="8" type="ORF">UFOPK3837_00479</name>
</gene>
<dbReference type="NCBIfam" id="TIGR00652">
    <property type="entry name" value="DapF"/>
    <property type="match status" value="1"/>
</dbReference>
<evidence type="ECO:0000256" key="2">
    <source>
        <dbReference type="ARBA" id="ARBA00010219"/>
    </source>
</evidence>
<evidence type="ECO:0000256" key="3">
    <source>
        <dbReference type="ARBA" id="ARBA00013080"/>
    </source>
</evidence>
<organism evidence="8">
    <name type="scientific">freshwater metagenome</name>
    <dbReference type="NCBI Taxonomy" id="449393"/>
    <lineage>
        <taxon>unclassified sequences</taxon>
        <taxon>metagenomes</taxon>
        <taxon>ecological metagenomes</taxon>
    </lineage>
</organism>
<name>A0A6J7K8X8_9ZZZZ</name>
<reference evidence="8" key="1">
    <citation type="submission" date="2020-05" db="EMBL/GenBank/DDBJ databases">
        <authorList>
            <person name="Chiriac C."/>
            <person name="Salcher M."/>
            <person name="Ghai R."/>
            <person name="Kavagutti S V."/>
        </authorList>
    </citation>
    <scope>NUCLEOTIDE SEQUENCE</scope>
</reference>
<dbReference type="UniPathway" id="UPA00034">
    <property type="reaction ID" value="UER00025"/>
</dbReference>
<keyword evidence="4" id="KW-0028">Amino-acid biosynthesis</keyword>
<evidence type="ECO:0000313" key="8">
    <source>
        <dbReference type="EMBL" id="CAB4951701.1"/>
    </source>
</evidence>
<comment type="pathway">
    <text evidence="1">Amino-acid biosynthesis; L-lysine biosynthesis via DAP pathway; DL-2,6-diaminopimelate from LL-2,6-diaminopimelate: step 1/1.</text>
</comment>
<dbReference type="GO" id="GO:0008837">
    <property type="term" value="F:diaminopimelate epimerase activity"/>
    <property type="evidence" value="ECO:0007669"/>
    <property type="project" value="UniProtKB-EC"/>
</dbReference>
<dbReference type="AlphaFoldDB" id="A0A6J7K8X8"/>
<keyword evidence="5" id="KW-0457">Lysine biosynthesis</keyword>
<proteinExistence type="inferred from homology"/>
<evidence type="ECO:0000256" key="1">
    <source>
        <dbReference type="ARBA" id="ARBA00005196"/>
    </source>
</evidence>
<dbReference type="EMBL" id="CAFBNO010000012">
    <property type="protein sequence ID" value="CAB4951701.1"/>
    <property type="molecule type" value="Genomic_DNA"/>
</dbReference>
<evidence type="ECO:0000256" key="6">
    <source>
        <dbReference type="ARBA" id="ARBA00023235"/>
    </source>
</evidence>
<dbReference type="EC" id="5.1.1.7" evidence="3"/>
<dbReference type="PROSITE" id="PS01326">
    <property type="entry name" value="DAP_EPIMERASE"/>
    <property type="match status" value="1"/>
</dbReference>
<dbReference type="SUPFAM" id="SSF54506">
    <property type="entry name" value="Diaminopimelate epimerase-like"/>
    <property type="match status" value="2"/>
</dbReference>
<dbReference type="GO" id="GO:0009089">
    <property type="term" value="P:lysine biosynthetic process via diaminopimelate"/>
    <property type="evidence" value="ECO:0007669"/>
    <property type="project" value="UniProtKB-UniPathway"/>
</dbReference>
<dbReference type="GO" id="GO:0005829">
    <property type="term" value="C:cytosol"/>
    <property type="evidence" value="ECO:0007669"/>
    <property type="project" value="TreeGrafter"/>
</dbReference>
<dbReference type="PANTHER" id="PTHR31689:SF0">
    <property type="entry name" value="DIAMINOPIMELATE EPIMERASE"/>
    <property type="match status" value="1"/>
</dbReference>
<comment type="catalytic activity">
    <reaction evidence="7">
        <text>(2S,6S)-2,6-diaminopimelate = meso-2,6-diaminopimelate</text>
        <dbReference type="Rhea" id="RHEA:15393"/>
        <dbReference type="ChEBI" id="CHEBI:57609"/>
        <dbReference type="ChEBI" id="CHEBI:57791"/>
        <dbReference type="EC" id="5.1.1.7"/>
    </reaction>
</comment>
<dbReference type="HAMAP" id="MF_00197">
    <property type="entry name" value="DAP_epimerase"/>
    <property type="match status" value="1"/>
</dbReference>
<keyword evidence="6" id="KW-0413">Isomerase</keyword>
<dbReference type="InterPro" id="IPR001653">
    <property type="entry name" value="DAP_epimerase_DapF"/>
</dbReference>
<sequence length="294" mass="31084">MATVQFTKGHGTGNDFVLILDERGELDLTPESVAKLCDRHFGIGADGLIRVIRSSALPDGAASLKEEPAAEWFMDYRNADGSVAEMCGNGVRVFARYLTERGLVELSPGDTLSIGTRAGVRDIQRSTNGFAVDMGRWRPGSAEITVLTTGTDVPRPGQAINAGNPHVVVALAHTEELSELDLNRPPVLDPKQPEGANVEFIVPAEPMVQNGVGYISMRVHERGVGETLSCGTGIVAAALATRLWAGKGAPNQWQVTVPGGTLAVRMFATEDGEHVGLSGPATLSFDGEIDLASL</sequence>
<accession>A0A6J7K8X8</accession>